<evidence type="ECO:0000256" key="5">
    <source>
        <dbReference type="ARBA" id="ARBA00023054"/>
    </source>
</evidence>
<comment type="similarity">
    <text evidence="10">Belongs to the CALCOCO family.</text>
</comment>
<dbReference type="GeneID" id="115482031"/>
<evidence type="ECO:0000256" key="3">
    <source>
        <dbReference type="ARBA" id="ARBA00022490"/>
    </source>
</evidence>
<evidence type="ECO:0000313" key="16">
    <source>
        <dbReference type="RefSeq" id="XP_030077433.1"/>
    </source>
</evidence>
<dbReference type="CDD" id="cd21968">
    <property type="entry name" value="Zn-C2H2_CALCOCO2"/>
    <property type="match status" value="1"/>
</dbReference>
<gene>
    <name evidence="16" type="primary">CALCOCO2</name>
</gene>
<dbReference type="KEGG" id="muo:115482031"/>
<dbReference type="GO" id="GO:0000421">
    <property type="term" value="C:autophagosome membrane"/>
    <property type="evidence" value="ECO:0007669"/>
    <property type="project" value="UniProtKB-SubCell"/>
</dbReference>
<keyword evidence="7" id="KW-0206">Cytoskeleton</keyword>
<dbReference type="Pfam" id="PF17751">
    <property type="entry name" value="SKICH"/>
    <property type="match status" value="1"/>
</dbReference>
<dbReference type="GO" id="GO:0098792">
    <property type="term" value="P:xenophagy"/>
    <property type="evidence" value="ECO:0007669"/>
    <property type="project" value="TreeGrafter"/>
</dbReference>
<keyword evidence="6" id="KW-0472">Membrane</keyword>
<keyword evidence="8" id="KW-0968">Cytoplasmic vesicle</keyword>
<dbReference type="Proteomes" id="UP000515156">
    <property type="component" value="Chromosome 12"/>
</dbReference>
<dbReference type="GO" id="GO:0005856">
    <property type="term" value="C:cytoskeleton"/>
    <property type="evidence" value="ECO:0007669"/>
    <property type="project" value="UniProtKB-SubCell"/>
</dbReference>
<evidence type="ECO:0000256" key="2">
    <source>
        <dbReference type="ARBA" id="ARBA00004556"/>
    </source>
</evidence>
<dbReference type="CTD" id="10241"/>
<evidence type="ECO:0000256" key="1">
    <source>
        <dbReference type="ARBA" id="ARBA00004245"/>
    </source>
</evidence>
<name>A0A6P7ZIF8_9AMPH</name>
<dbReference type="AlphaFoldDB" id="A0A6P7ZIF8"/>
<keyword evidence="4" id="KW-0072">Autophagy</keyword>
<feature type="coiled-coil region" evidence="13">
    <location>
        <begin position="205"/>
        <end position="474"/>
    </location>
</feature>
<comment type="subcellular location">
    <subcellularLocation>
        <location evidence="1">Cytoplasm</location>
        <location evidence="1">Cytoskeleton</location>
    </subcellularLocation>
    <subcellularLocation>
        <location evidence="2">Cytoplasm</location>
        <location evidence="2">Perinuclear region</location>
    </subcellularLocation>
    <subcellularLocation>
        <location evidence="9">Cytoplasmic vesicle</location>
        <location evidence="9">Autophagosome membrane</location>
        <topology evidence="9">Peripheral membrane protein</topology>
    </subcellularLocation>
</comment>
<dbReference type="InParanoid" id="A0A6P7ZIF8"/>
<evidence type="ECO:0000256" key="11">
    <source>
        <dbReference type="ARBA" id="ARBA00040931"/>
    </source>
</evidence>
<dbReference type="PANTHER" id="PTHR31915:SF4">
    <property type="entry name" value="CALCIUM-BINDING AND COILED-COIL DOMAIN-CONTAINING PROTEIN 2"/>
    <property type="match status" value="1"/>
</dbReference>
<keyword evidence="5 13" id="KW-0175">Coiled coil</keyword>
<evidence type="ECO:0000256" key="4">
    <source>
        <dbReference type="ARBA" id="ARBA00023006"/>
    </source>
</evidence>
<dbReference type="OrthoDB" id="10015001at2759"/>
<evidence type="ECO:0000256" key="7">
    <source>
        <dbReference type="ARBA" id="ARBA00023212"/>
    </source>
</evidence>
<dbReference type="GO" id="GO:0048471">
    <property type="term" value="C:perinuclear region of cytoplasm"/>
    <property type="evidence" value="ECO:0007669"/>
    <property type="project" value="UniProtKB-SubCell"/>
</dbReference>
<reference evidence="16" key="1">
    <citation type="submission" date="2025-08" db="UniProtKB">
        <authorList>
            <consortium name="RefSeq"/>
        </authorList>
    </citation>
    <scope>IDENTIFICATION</scope>
</reference>
<dbReference type="RefSeq" id="XP_030077433.1">
    <property type="nucleotide sequence ID" value="XM_030221573.1"/>
</dbReference>
<feature type="domain" description="SKICH" evidence="14">
    <location>
        <begin position="86"/>
        <end position="185"/>
    </location>
</feature>
<evidence type="ECO:0000256" key="6">
    <source>
        <dbReference type="ARBA" id="ARBA00023136"/>
    </source>
</evidence>
<dbReference type="GO" id="GO:0016605">
    <property type="term" value="C:PML body"/>
    <property type="evidence" value="ECO:0007669"/>
    <property type="project" value="TreeGrafter"/>
</dbReference>
<dbReference type="GO" id="GO:1901098">
    <property type="term" value="P:positive regulation of autophagosome maturation"/>
    <property type="evidence" value="ECO:0007669"/>
    <property type="project" value="TreeGrafter"/>
</dbReference>
<dbReference type="PANTHER" id="PTHR31915">
    <property type="entry name" value="SKICH DOMAIN-CONTAINING PROTEIN"/>
    <property type="match status" value="1"/>
</dbReference>
<evidence type="ECO:0000256" key="13">
    <source>
        <dbReference type="SAM" id="Coils"/>
    </source>
</evidence>
<keyword evidence="3" id="KW-0963">Cytoplasm</keyword>
<organism evidence="15 16">
    <name type="scientific">Microcaecilia unicolor</name>
    <dbReference type="NCBI Taxonomy" id="1415580"/>
    <lineage>
        <taxon>Eukaryota</taxon>
        <taxon>Metazoa</taxon>
        <taxon>Chordata</taxon>
        <taxon>Craniata</taxon>
        <taxon>Vertebrata</taxon>
        <taxon>Euteleostomi</taxon>
        <taxon>Amphibia</taxon>
        <taxon>Gymnophiona</taxon>
        <taxon>Siphonopidae</taxon>
        <taxon>Microcaecilia</taxon>
    </lineage>
</organism>
<evidence type="ECO:0000259" key="14">
    <source>
        <dbReference type="Pfam" id="PF17751"/>
    </source>
</evidence>
<dbReference type="Gene3D" id="2.60.40.2840">
    <property type="match status" value="1"/>
</dbReference>
<sequence length="554" mass="64828">MSSSFSSVLIGTRFSLMLLPQQAKFCFLFLALLSLSSIHAWRMETDKTLSLPIIDNTIEPAEDVNVMGDESPTSVVFLEHEKFSHVIFNKMEKTYRPGGDIMCFYKLTRDIHPQKKDWLGVFRVGWMSTREFYTFIWAPLPSDCEEQQQVTFKAYYLPKNEEDFYQFCYVDWNGVVRGASVPFQICQEVEEEILLVTTEGTMQGFAQQNQDLIKIKMELEELQLEKKNIEVKLEKSQESVTALERNNHSLQRKNSGLQKTLDTQTSQLDTLQRDLGVVKELRERLYQQNKALQTELDSLRSKSETFVHNERLLKKEKETMEAEKNCMQTELHQRNKQIENMRTEQEAMEKQQSAEQGAMNMLQSENLNHKREIERLVHDCTEKSKQLEHCRQENGRLQSAVTEQQTHKERLEEQLKQEQQHMKTLKQEKMNEVSSLKKEMEHNNYLIRILQMEKEDLIKENQKLKKEAEKVSAHFPGEAQFSSRNPASHEDVIIKKKCLKRDEKCSENVNDPDVGHPYRGNRITCPSCEQSFEASNKQVYDDHVLCHVLESSIN</sequence>
<proteinExistence type="inferred from homology"/>
<accession>A0A6P7ZIF8</accession>
<dbReference type="InterPro" id="IPR051002">
    <property type="entry name" value="UBA_autophagy_assoc_protein"/>
</dbReference>
<evidence type="ECO:0000313" key="15">
    <source>
        <dbReference type="Proteomes" id="UP000515156"/>
    </source>
</evidence>
<dbReference type="InterPro" id="IPR041611">
    <property type="entry name" value="SKICH"/>
</dbReference>
<evidence type="ECO:0000256" key="8">
    <source>
        <dbReference type="ARBA" id="ARBA00023329"/>
    </source>
</evidence>
<evidence type="ECO:0000256" key="9">
    <source>
        <dbReference type="ARBA" id="ARBA00037854"/>
    </source>
</evidence>
<evidence type="ECO:0000256" key="10">
    <source>
        <dbReference type="ARBA" id="ARBA00037963"/>
    </source>
</evidence>
<keyword evidence="15" id="KW-1185">Reference proteome</keyword>
<evidence type="ECO:0000256" key="12">
    <source>
        <dbReference type="ARBA" id="ARBA00041519"/>
    </source>
</evidence>
<dbReference type="GO" id="GO:0031410">
    <property type="term" value="C:cytoplasmic vesicle"/>
    <property type="evidence" value="ECO:0007669"/>
    <property type="project" value="UniProtKB-KW"/>
</dbReference>
<protein>
    <recommendedName>
        <fullName evidence="11">Calcium-binding and coiled-coil domain-containing protein 2</fullName>
    </recommendedName>
    <alternativeName>
        <fullName evidence="12">Nuclear domain 10 protein NDP52</fullName>
    </alternativeName>
</protein>